<evidence type="ECO:0000256" key="5">
    <source>
        <dbReference type="SAM" id="MobiDB-lite"/>
    </source>
</evidence>
<dbReference type="AlphaFoldDB" id="A0AAU9UM01"/>
<gene>
    <name evidence="8" type="ORF">EEDITHA_LOCUS15068</name>
</gene>
<reference evidence="8" key="1">
    <citation type="submission" date="2022-03" db="EMBL/GenBank/DDBJ databases">
        <authorList>
            <person name="Tunstrom K."/>
        </authorList>
    </citation>
    <scope>NUCLEOTIDE SEQUENCE</scope>
</reference>
<dbReference type="InterPro" id="IPR038599">
    <property type="entry name" value="LAP1C-like_C_sf"/>
</dbReference>
<evidence type="ECO:0000256" key="2">
    <source>
        <dbReference type="ARBA" id="ARBA00022692"/>
    </source>
</evidence>
<dbReference type="InterPro" id="IPR001254">
    <property type="entry name" value="Trypsin_dom"/>
</dbReference>
<dbReference type="InterPro" id="IPR008662">
    <property type="entry name" value="TOIP1/2"/>
</dbReference>
<evidence type="ECO:0000313" key="9">
    <source>
        <dbReference type="Proteomes" id="UP001153954"/>
    </source>
</evidence>
<dbReference type="GO" id="GO:0004252">
    <property type="term" value="F:serine-type endopeptidase activity"/>
    <property type="evidence" value="ECO:0007669"/>
    <property type="project" value="InterPro"/>
</dbReference>
<dbReference type="SUPFAM" id="SSF50494">
    <property type="entry name" value="Trypsin-like serine proteases"/>
    <property type="match status" value="1"/>
</dbReference>
<dbReference type="Pfam" id="PF00089">
    <property type="entry name" value="Trypsin"/>
    <property type="match status" value="1"/>
</dbReference>
<keyword evidence="2" id="KW-0812">Transmembrane</keyword>
<dbReference type="Gene3D" id="2.40.10.10">
    <property type="entry name" value="Trypsin-like serine proteases"/>
    <property type="match status" value="2"/>
</dbReference>
<organism evidence="8 9">
    <name type="scientific">Euphydryas editha</name>
    <name type="common">Edith's checkerspot</name>
    <dbReference type="NCBI Taxonomy" id="104508"/>
    <lineage>
        <taxon>Eukaryota</taxon>
        <taxon>Metazoa</taxon>
        <taxon>Ecdysozoa</taxon>
        <taxon>Arthropoda</taxon>
        <taxon>Hexapoda</taxon>
        <taxon>Insecta</taxon>
        <taxon>Pterygota</taxon>
        <taxon>Neoptera</taxon>
        <taxon>Endopterygota</taxon>
        <taxon>Lepidoptera</taxon>
        <taxon>Glossata</taxon>
        <taxon>Ditrysia</taxon>
        <taxon>Papilionoidea</taxon>
        <taxon>Nymphalidae</taxon>
        <taxon>Nymphalinae</taxon>
        <taxon>Euphydryas</taxon>
    </lineage>
</organism>
<evidence type="ECO:0000256" key="1">
    <source>
        <dbReference type="ARBA" id="ARBA00004370"/>
    </source>
</evidence>
<dbReference type="PROSITE" id="PS50240">
    <property type="entry name" value="TRYPSIN_DOM"/>
    <property type="match status" value="1"/>
</dbReference>
<dbReference type="InterPro" id="IPR009003">
    <property type="entry name" value="Peptidase_S1_PA"/>
</dbReference>
<comment type="subcellular location">
    <subcellularLocation>
        <location evidence="1">Membrane</location>
    </subcellularLocation>
</comment>
<dbReference type="GO" id="GO:0061024">
    <property type="term" value="P:membrane organization"/>
    <property type="evidence" value="ECO:0007669"/>
    <property type="project" value="TreeGrafter"/>
</dbReference>
<protein>
    <recommendedName>
        <fullName evidence="7">Peptidase S1 domain-containing protein</fullName>
    </recommendedName>
</protein>
<keyword evidence="9" id="KW-1185">Reference proteome</keyword>
<keyword evidence="4" id="KW-0472">Membrane</keyword>
<evidence type="ECO:0000256" key="6">
    <source>
        <dbReference type="SAM" id="SignalP"/>
    </source>
</evidence>
<keyword evidence="3" id="KW-1133">Transmembrane helix</keyword>
<dbReference type="GO" id="GO:0016020">
    <property type="term" value="C:membrane"/>
    <property type="evidence" value="ECO:0007669"/>
    <property type="project" value="UniProtKB-SubCell"/>
</dbReference>
<evidence type="ECO:0000256" key="3">
    <source>
        <dbReference type="ARBA" id="ARBA00022989"/>
    </source>
</evidence>
<feature type="region of interest" description="Disordered" evidence="5">
    <location>
        <begin position="439"/>
        <end position="464"/>
    </location>
</feature>
<feature type="signal peptide" evidence="6">
    <location>
        <begin position="1"/>
        <end position="23"/>
    </location>
</feature>
<dbReference type="Gene3D" id="3.40.50.12190">
    <property type="match status" value="1"/>
</dbReference>
<dbReference type="GO" id="GO:0001671">
    <property type="term" value="F:ATPase activator activity"/>
    <property type="evidence" value="ECO:0007669"/>
    <property type="project" value="InterPro"/>
</dbReference>
<comment type="caution">
    <text evidence="8">The sequence shown here is derived from an EMBL/GenBank/DDBJ whole genome shotgun (WGS) entry which is preliminary data.</text>
</comment>
<dbReference type="SMART" id="SM00020">
    <property type="entry name" value="Tryp_SPc"/>
    <property type="match status" value="1"/>
</dbReference>
<evidence type="ECO:0000313" key="8">
    <source>
        <dbReference type="EMBL" id="CAH2100168.1"/>
    </source>
</evidence>
<dbReference type="Proteomes" id="UP001153954">
    <property type="component" value="Unassembled WGS sequence"/>
</dbReference>
<proteinExistence type="predicted"/>
<feature type="region of interest" description="Disordered" evidence="5">
    <location>
        <begin position="351"/>
        <end position="417"/>
    </location>
</feature>
<evidence type="ECO:0000256" key="4">
    <source>
        <dbReference type="ARBA" id="ARBA00023136"/>
    </source>
</evidence>
<dbReference type="GO" id="GO:0006508">
    <property type="term" value="P:proteolysis"/>
    <property type="evidence" value="ECO:0007669"/>
    <property type="project" value="InterPro"/>
</dbReference>
<name>A0AAU9UM01_EUPED</name>
<feature type="compositionally biased region" description="Polar residues" evidence="5">
    <location>
        <begin position="443"/>
        <end position="464"/>
    </location>
</feature>
<keyword evidence="6" id="KW-0732">Signal</keyword>
<feature type="compositionally biased region" description="Basic and acidic residues" evidence="5">
    <location>
        <begin position="352"/>
        <end position="365"/>
    </location>
</feature>
<evidence type="ECO:0000259" key="7">
    <source>
        <dbReference type="PROSITE" id="PS50240"/>
    </source>
</evidence>
<dbReference type="EMBL" id="CAKOGL010000022">
    <property type="protein sequence ID" value="CAH2100168.1"/>
    <property type="molecule type" value="Genomic_DNA"/>
</dbReference>
<feature type="region of interest" description="Disordered" evidence="5">
    <location>
        <begin position="32"/>
        <end position="53"/>
    </location>
</feature>
<dbReference type="InterPro" id="IPR043504">
    <property type="entry name" value="Peptidase_S1_PA_chymotrypsin"/>
</dbReference>
<dbReference type="PANTHER" id="PTHR18843:SF7">
    <property type="entry name" value="LAMINA-ASSOCIATED POLYPEPTIDE 1B ISOFORM 1-RELATED"/>
    <property type="match status" value="1"/>
</dbReference>
<dbReference type="PANTHER" id="PTHR18843">
    <property type="entry name" value="TORSIN-1A-INTERACTING PROTEIN"/>
    <property type="match status" value="1"/>
</dbReference>
<sequence>MKYGIYYFFFVLFLFHLAEKTHCGIEKKSIEDNRDDEVTDDAKEDSMDIPGEAEPSNNITICSRRKNSQVHEIRKATPNQFPFVVAIMSPRDEYVCAGSLVSNGLILTSAQCTESISYVLVNTTSGRKNNNSISLHIIKYEKFPTYTGTKSFKDVALIYTEKHNNTIASKINVSNYTESQSLGDIEALGFGLNVDIGQLKELQYVGVDPREWSGDKLNAYIDCIDTKVPTCFRDKGGPLIFNNELVGIITAGQSQCTNEIVSTYAINKKMLEGLPTYTFKAWLDEKIAMMNTEKAGEQLETFPKKPILREASVHNGGVNIKPSARKSIHSHCNTCSTKSYINMGKYGLKNRRHEDVSKSSLREPGVDETDNVMSKLARQASPIPTRRNNESKNRRNSIQLATDDYTDEESDNENILSKSSPATFSCYSEELYNSALQNELPRSRNTSSHSINLSPNRQNNISNENLQNSSLTSLQQNKNKSDKLGTSNNLLIAIIILLLSVVIYMQYVSNPGTVKYEYNKFNFDNDVENLKEKYKVKDNYSILQVKSGVATIFEKQDTASFIFAYNSNSNNFNLLRFNNFVDDIASMTSRYLRNESNKVHVTVDLSNLTMQTAKEFMNHYQNDVFESGVMIVKDIDSFPSQLAMAFHYYCDEYNPLVKQSAIFFTLNLAKCSNNSDKKATHVNIEKCLANKWSTVDKEKIGPLLTRVVNIVVDVTQSF</sequence>
<feature type="domain" description="Peptidase S1" evidence="7">
    <location>
        <begin position="49"/>
        <end position="288"/>
    </location>
</feature>
<feature type="chain" id="PRO_5043347720" description="Peptidase S1 domain-containing protein" evidence="6">
    <location>
        <begin position="24"/>
        <end position="718"/>
    </location>
</feature>
<accession>A0AAU9UM01</accession>